<sequence length="65" mass="7585">MAVLLFAVPKPAGFLAHWPRARPPFRWLRAQRARLPRRLRAGHQPAAGSRRRRTRIRARREPRGG</sequence>
<organism evidence="2">
    <name type="scientific">Arundo donax</name>
    <name type="common">Giant reed</name>
    <name type="synonym">Donax arundinaceus</name>
    <dbReference type="NCBI Taxonomy" id="35708"/>
    <lineage>
        <taxon>Eukaryota</taxon>
        <taxon>Viridiplantae</taxon>
        <taxon>Streptophyta</taxon>
        <taxon>Embryophyta</taxon>
        <taxon>Tracheophyta</taxon>
        <taxon>Spermatophyta</taxon>
        <taxon>Magnoliopsida</taxon>
        <taxon>Liliopsida</taxon>
        <taxon>Poales</taxon>
        <taxon>Poaceae</taxon>
        <taxon>PACMAD clade</taxon>
        <taxon>Arundinoideae</taxon>
        <taxon>Arundineae</taxon>
        <taxon>Arundo</taxon>
    </lineage>
</organism>
<feature type="region of interest" description="Disordered" evidence="1">
    <location>
        <begin position="36"/>
        <end position="65"/>
    </location>
</feature>
<accession>A0A0A9E9D3</accession>
<dbReference type="EMBL" id="GBRH01205308">
    <property type="protein sequence ID" value="JAD92587.1"/>
    <property type="molecule type" value="Transcribed_RNA"/>
</dbReference>
<reference evidence="2" key="2">
    <citation type="journal article" date="2015" name="Data Brief">
        <title>Shoot transcriptome of the giant reed, Arundo donax.</title>
        <authorList>
            <person name="Barrero R.A."/>
            <person name="Guerrero F.D."/>
            <person name="Moolhuijzen P."/>
            <person name="Goolsby J.A."/>
            <person name="Tidwell J."/>
            <person name="Bellgard S.E."/>
            <person name="Bellgard M.I."/>
        </authorList>
    </citation>
    <scope>NUCLEOTIDE SEQUENCE</scope>
    <source>
        <tissue evidence="2">Shoot tissue taken approximately 20 cm above the soil surface</tissue>
    </source>
</reference>
<dbReference type="AlphaFoldDB" id="A0A0A9E9D3"/>
<name>A0A0A9E9D3_ARUDO</name>
<reference evidence="2" key="1">
    <citation type="submission" date="2014-09" db="EMBL/GenBank/DDBJ databases">
        <authorList>
            <person name="Magalhaes I.L.F."/>
            <person name="Oliveira U."/>
            <person name="Santos F.R."/>
            <person name="Vidigal T.H.D.A."/>
            <person name="Brescovit A.D."/>
            <person name="Santos A.J."/>
        </authorList>
    </citation>
    <scope>NUCLEOTIDE SEQUENCE</scope>
    <source>
        <tissue evidence="2">Shoot tissue taken approximately 20 cm above the soil surface</tissue>
    </source>
</reference>
<proteinExistence type="predicted"/>
<evidence type="ECO:0000313" key="2">
    <source>
        <dbReference type="EMBL" id="JAD92587.1"/>
    </source>
</evidence>
<evidence type="ECO:0000256" key="1">
    <source>
        <dbReference type="SAM" id="MobiDB-lite"/>
    </source>
</evidence>
<protein>
    <submittedName>
        <fullName evidence="2">Uncharacterized protein</fullName>
    </submittedName>
</protein>
<feature type="compositionally biased region" description="Basic residues" evidence="1">
    <location>
        <begin position="49"/>
        <end position="58"/>
    </location>
</feature>